<proteinExistence type="predicted"/>
<feature type="compositionally biased region" description="Polar residues" evidence="1">
    <location>
        <begin position="52"/>
        <end position="64"/>
    </location>
</feature>
<evidence type="ECO:0000313" key="2">
    <source>
        <dbReference type="EnsemblMetazoa" id="ASTEI09243-PA"/>
    </source>
</evidence>
<keyword evidence="3" id="KW-1185">Reference proteome</keyword>
<reference evidence="2" key="2">
    <citation type="submission" date="2020-05" db="UniProtKB">
        <authorList>
            <consortium name="EnsemblMetazoa"/>
        </authorList>
    </citation>
    <scope>IDENTIFICATION</scope>
    <source>
        <strain evidence="2">Indian</strain>
    </source>
</reference>
<dbReference type="VEuPathDB" id="VectorBase:ASTEI09243"/>
<dbReference type="STRING" id="30069.A0A182YLA7"/>
<evidence type="ECO:0000313" key="3">
    <source>
        <dbReference type="Proteomes" id="UP000076408"/>
    </source>
</evidence>
<name>A0A182YLA7_ANOST</name>
<dbReference type="Proteomes" id="UP000076408">
    <property type="component" value="Unassembled WGS sequence"/>
</dbReference>
<organism evidence="2 3">
    <name type="scientific">Anopheles stephensi</name>
    <name type="common">Indo-Pakistan malaria mosquito</name>
    <dbReference type="NCBI Taxonomy" id="30069"/>
    <lineage>
        <taxon>Eukaryota</taxon>
        <taxon>Metazoa</taxon>
        <taxon>Ecdysozoa</taxon>
        <taxon>Arthropoda</taxon>
        <taxon>Hexapoda</taxon>
        <taxon>Insecta</taxon>
        <taxon>Pterygota</taxon>
        <taxon>Neoptera</taxon>
        <taxon>Endopterygota</taxon>
        <taxon>Diptera</taxon>
        <taxon>Nematocera</taxon>
        <taxon>Culicoidea</taxon>
        <taxon>Culicidae</taxon>
        <taxon>Anophelinae</taxon>
        <taxon>Anopheles</taxon>
    </lineage>
</organism>
<dbReference type="AlphaFoldDB" id="A0A182YLA7"/>
<reference evidence="3" key="1">
    <citation type="journal article" date="2014" name="Genome Biol.">
        <title>Genome analysis of a major urban malaria vector mosquito, Anopheles stephensi.</title>
        <authorList>
            <person name="Jiang X."/>
            <person name="Peery A."/>
            <person name="Hall A.B."/>
            <person name="Sharma A."/>
            <person name="Chen X.G."/>
            <person name="Waterhouse R.M."/>
            <person name="Komissarov A."/>
            <person name="Riehle M.M."/>
            <person name="Shouche Y."/>
            <person name="Sharakhova M.V."/>
            <person name="Lawson D."/>
            <person name="Pakpour N."/>
            <person name="Arensburger P."/>
            <person name="Davidson V.L."/>
            <person name="Eiglmeier K."/>
            <person name="Emrich S."/>
            <person name="George P."/>
            <person name="Kennedy R.C."/>
            <person name="Mane S.P."/>
            <person name="Maslen G."/>
            <person name="Oringanje C."/>
            <person name="Qi Y."/>
            <person name="Settlage R."/>
            <person name="Tojo M."/>
            <person name="Tubio J.M."/>
            <person name="Unger M.F."/>
            <person name="Wang B."/>
            <person name="Vernick K.D."/>
            <person name="Ribeiro J.M."/>
            <person name="James A.A."/>
            <person name="Michel K."/>
            <person name="Riehle M.A."/>
            <person name="Luckhart S."/>
            <person name="Sharakhov I.V."/>
            <person name="Tu Z."/>
        </authorList>
    </citation>
    <scope>NUCLEOTIDE SEQUENCE [LARGE SCALE GENOMIC DNA]</scope>
    <source>
        <strain evidence="3">Indian</strain>
    </source>
</reference>
<feature type="region of interest" description="Disordered" evidence="1">
    <location>
        <begin position="30"/>
        <end position="64"/>
    </location>
</feature>
<protein>
    <submittedName>
        <fullName evidence="2">Uncharacterized protein</fullName>
    </submittedName>
</protein>
<accession>A0A182YLA7</accession>
<evidence type="ECO:0000256" key="1">
    <source>
        <dbReference type="SAM" id="MobiDB-lite"/>
    </source>
</evidence>
<dbReference type="EnsemblMetazoa" id="ASTEI09243-RA">
    <property type="protein sequence ID" value="ASTEI09243-PA"/>
    <property type="gene ID" value="ASTEI09243"/>
</dbReference>
<dbReference type="VEuPathDB" id="VectorBase:ASTEI20_038070"/>
<sequence>MIPQHNQVINALSQHDSEMDTVMVQQQQLQQQQQQQYATNAASPPVFGSQMVDKNSSTPYTDATQPRRLPLAIFSRGAVLKKC</sequence>